<protein>
    <recommendedName>
        <fullName evidence="3">FecR protein domain-containing protein</fullName>
    </recommendedName>
</protein>
<dbReference type="EMBL" id="LIBB01000506">
    <property type="protein sequence ID" value="KRO68845.1"/>
    <property type="molecule type" value="Genomic_DNA"/>
</dbReference>
<name>A0A0R2S8J2_9GAMM</name>
<dbReference type="PANTHER" id="PTHR38731">
    <property type="entry name" value="LIPL45-RELATED LIPOPROTEIN-RELATED"/>
    <property type="match status" value="1"/>
</dbReference>
<dbReference type="Gene3D" id="2.60.120.1440">
    <property type="match status" value="1"/>
</dbReference>
<feature type="compositionally biased region" description="Polar residues" evidence="1">
    <location>
        <begin position="259"/>
        <end position="274"/>
    </location>
</feature>
<evidence type="ECO:0000313" key="5">
    <source>
        <dbReference type="Proteomes" id="UP000051934"/>
    </source>
</evidence>
<organism evidence="4 5">
    <name type="scientific">OM182 bacterium BACL3 MAG-120507-bin80</name>
    <dbReference type="NCBI Taxonomy" id="1655577"/>
    <lineage>
        <taxon>Bacteria</taxon>
        <taxon>Pseudomonadati</taxon>
        <taxon>Pseudomonadota</taxon>
        <taxon>Gammaproteobacteria</taxon>
        <taxon>OMG group</taxon>
        <taxon>OM182 clade</taxon>
    </lineage>
</organism>
<keyword evidence="2" id="KW-0472">Membrane</keyword>
<keyword evidence="2" id="KW-0812">Transmembrane</keyword>
<feature type="non-terminal residue" evidence="4">
    <location>
        <position position="406"/>
    </location>
</feature>
<dbReference type="InterPro" id="IPR006860">
    <property type="entry name" value="FecR"/>
</dbReference>
<accession>A0A0R2S8J2</accession>
<evidence type="ECO:0000259" key="3">
    <source>
        <dbReference type="Pfam" id="PF04773"/>
    </source>
</evidence>
<sequence>MTNSSPHYIASPRSAQRRQGCGWLRRLGLALLTPLALSLSLSFSLIALQATAQTTNSIHTPTAVVGEVSLVLGRAYLERDNERERIEAGSKVHVGDRVFTEAGGHVHVRFVDDALVSVRPSSTLDVVRYDYDAAKPENSAVKFELSEGVARAISGDAAKSARQRFRMNTPIAAIGVRGTDFVVSANSRSTRALVNEGAIIMAPYSSECSSDALGPCAVDAVELSQNTLQVLELGSGNPAPRLIAATAGRELGEAEDASNNESNSAEAQVASTESPDALDTNEVYLESVATTKIITEAAAAESGPAPDEQPNTPVVPDPVVPEIPVVLADFTPTSALTAESTRADQLVWGRWSSNGSPSLLSLSLSDAREGRDVTIASPSGFILYRNEPNGARVESGLGVVKFDLSA</sequence>
<dbReference type="AlphaFoldDB" id="A0A0R2S8J2"/>
<dbReference type="Proteomes" id="UP000051934">
    <property type="component" value="Unassembled WGS sequence"/>
</dbReference>
<evidence type="ECO:0000256" key="2">
    <source>
        <dbReference type="SAM" id="Phobius"/>
    </source>
</evidence>
<feature type="transmembrane region" description="Helical" evidence="2">
    <location>
        <begin position="27"/>
        <end position="48"/>
    </location>
</feature>
<feature type="region of interest" description="Disordered" evidence="1">
    <location>
        <begin position="252"/>
        <end position="280"/>
    </location>
</feature>
<comment type="caution">
    <text evidence="4">The sequence shown here is derived from an EMBL/GenBank/DDBJ whole genome shotgun (WGS) entry which is preliminary data.</text>
</comment>
<dbReference type="Pfam" id="PF04773">
    <property type="entry name" value="FecR"/>
    <property type="match status" value="1"/>
</dbReference>
<evidence type="ECO:0000256" key="1">
    <source>
        <dbReference type="SAM" id="MobiDB-lite"/>
    </source>
</evidence>
<evidence type="ECO:0000313" key="4">
    <source>
        <dbReference type="EMBL" id="KRO68845.1"/>
    </source>
</evidence>
<gene>
    <name evidence="4" type="ORF">ABR69_04485</name>
</gene>
<keyword evidence="2" id="KW-1133">Transmembrane helix</keyword>
<proteinExistence type="predicted"/>
<feature type="domain" description="FecR protein" evidence="3">
    <location>
        <begin position="96"/>
        <end position="199"/>
    </location>
</feature>
<reference evidence="4 5" key="1">
    <citation type="submission" date="2015-10" db="EMBL/GenBank/DDBJ databases">
        <title>Metagenome-Assembled Genomes uncover a global brackish microbiome.</title>
        <authorList>
            <person name="Hugerth L.W."/>
            <person name="Larsson J."/>
            <person name="Alneberg J."/>
            <person name="Lindh M.V."/>
            <person name="Legrand C."/>
            <person name="Pinhassi J."/>
            <person name="Andersson A.F."/>
        </authorList>
    </citation>
    <scope>NUCLEOTIDE SEQUENCE [LARGE SCALE GENOMIC DNA]</scope>
    <source>
        <strain evidence="4">BACL4 MAG-120507-bin80</strain>
    </source>
</reference>